<name>A0A4R6C5F2_9STAP</name>
<gene>
    <name evidence="3" type="ORF">ETI04_07095</name>
</gene>
<protein>
    <submittedName>
        <fullName evidence="3">HesA/MoeB/ThiF family protein</fullName>
    </submittedName>
</protein>
<dbReference type="PANTHER" id="PTHR10953">
    <property type="entry name" value="UBIQUITIN-ACTIVATING ENZYME E1"/>
    <property type="match status" value="1"/>
</dbReference>
<dbReference type="GO" id="GO:0004792">
    <property type="term" value="F:thiosulfate-cyanide sulfurtransferase activity"/>
    <property type="evidence" value="ECO:0007669"/>
    <property type="project" value="TreeGrafter"/>
</dbReference>
<dbReference type="InterPro" id="IPR000594">
    <property type="entry name" value="ThiF_NAD_FAD-bd"/>
</dbReference>
<dbReference type="Gene3D" id="3.40.50.720">
    <property type="entry name" value="NAD(P)-binding Rossmann-like Domain"/>
    <property type="match status" value="1"/>
</dbReference>
<dbReference type="Pfam" id="PF00899">
    <property type="entry name" value="ThiF"/>
    <property type="match status" value="1"/>
</dbReference>
<dbReference type="RefSeq" id="WP_133419773.1">
    <property type="nucleotide sequence ID" value="NZ_SDGR01000002.1"/>
</dbReference>
<evidence type="ECO:0000313" key="4">
    <source>
        <dbReference type="Proteomes" id="UP000294865"/>
    </source>
</evidence>
<feature type="domain" description="THIF-type NAD/FAD binding fold" evidence="2">
    <location>
        <begin position="4"/>
        <end position="239"/>
    </location>
</feature>
<dbReference type="InterPro" id="IPR035985">
    <property type="entry name" value="Ubiquitin-activating_enz"/>
</dbReference>
<dbReference type="SUPFAM" id="SSF69572">
    <property type="entry name" value="Activating enzymes of the ubiquitin-like proteins"/>
    <property type="match status" value="1"/>
</dbReference>
<proteinExistence type="inferred from homology"/>
<dbReference type="CDD" id="cd00757">
    <property type="entry name" value="ThiF_MoeB_HesA_family"/>
    <property type="match status" value="1"/>
</dbReference>
<comment type="similarity">
    <text evidence="1">Belongs to the HesA/MoeB/ThiF family.</text>
</comment>
<comment type="caution">
    <text evidence="3">The sequence shown here is derived from an EMBL/GenBank/DDBJ whole genome shotgun (WGS) entry which is preliminary data.</text>
</comment>
<dbReference type="AlphaFoldDB" id="A0A4R6C5F2"/>
<reference evidence="3 4" key="1">
    <citation type="submission" date="2019-01" db="EMBL/GenBank/DDBJ databases">
        <title>Draft genome sequences of Macrococcus caseolyticus, Macrococcus canis, Macrococcus bohemicus and Macrococcus goetzii.</title>
        <authorList>
            <person name="Mazhar S."/>
            <person name="Altermann E."/>
            <person name="Hill C."/>
            <person name="Mcauliffe O."/>
        </authorList>
    </citation>
    <scope>NUCLEOTIDE SEQUENCE [LARGE SCALE GENOMIC DNA]</scope>
    <source>
        <strain evidence="3 4">DPC7162</strain>
    </source>
</reference>
<dbReference type="GO" id="GO:0008641">
    <property type="term" value="F:ubiquitin-like modifier activating enzyme activity"/>
    <property type="evidence" value="ECO:0007669"/>
    <property type="project" value="InterPro"/>
</dbReference>
<dbReference type="GO" id="GO:0016779">
    <property type="term" value="F:nucleotidyltransferase activity"/>
    <property type="evidence" value="ECO:0007669"/>
    <property type="project" value="TreeGrafter"/>
</dbReference>
<evidence type="ECO:0000259" key="2">
    <source>
        <dbReference type="Pfam" id="PF00899"/>
    </source>
</evidence>
<accession>A0A4R6C5F2</accession>
<evidence type="ECO:0000256" key="1">
    <source>
        <dbReference type="ARBA" id="ARBA00009919"/>
    </source>
</evidence>
<evidence type="ECO:0000313" key="3">
    <source>
        <dbReference type="EMBL" id="TDM16960.1"/>
    </source>
</evidence>
<dbReference type="InterPro" id="IPR045886">
    <property type="entry name" value="ThiF/MoeB/HesA"/>
</dbReference>
<organism evidence="3 4">
    <name type="scientific">Macrococcoides canis</name>
    <dbReference type="NCBI Taxonomy" id="1855823"/>
    <lineage>
        <taxon>Bacteria</taxon>
        <taxon>Bacillati</taxon>
        <taxon>Bacillota</taxon>
        <taxon>Bacilli</taxon>
        <taxon>Bacillales</taxon>
        <taxon>Staphylococcaceae</taxon>
        <taxon>Macrococcoides</taxon>
    </lineage>
</organism>
<dbReference type="EMBL" id="SDQG01000003">
    <property type="protein sequence ID" value="TDM16960.1"/>
    <property type="molecule type" value="Genomic_DNA"/>
</dbReference>
<dbReference type="Proteomes" id="UP000294865">
    <property type="component" value="Unassembled WGS sequence"/>
</dbReference>
<dbReference type="FunFam" id="3.40.50.720:FF:000080">
    <property type="entry name" value="Thiazole biosynthesis adenylyltransferase ThiF"/>
    <property type="match status" value="1"/>
</dbReference>
<dbReference type="GO" id="GO:0008146">
    <property type="term" value="F:sulfotransferase activity"/>
    <property type="evidence" value="ECO:0007669"/>
    <property type="project" value="TreeGrafter"/>
</dbReference>
<dbReference type="PANTHER" id="PTHR10953:SF102">
    <property type="entry name" value="ADENYLYLTRANSFERASE AND SULFURTRANSFERASE MOCS3"/>
    <property type="match status" value="1"/>
</dbReference>
<dbReference type="GO" id="GO:0005829">
    <property type="term" value="C:cytosol"/>
    <property type="evidence" value="ECO:0007669"/>
    <property type="project" value="TreeGrafter"/>
</dbReference>
<sequence length="328" mass="36673">MSRYDRQIKAIQFGEQGQVNLSKSKFLIIGAGALGSTISEMLARSGAGKIIVCDMDIVSLSNLHRQSLYDETDVHQYELKVNAVKRHLSRINSEVKVTAIPEEITSDNLKQLIEKFQPTIVIDGTDNFITRYVINDICHQSSTPWVYGACLGSKGTVYAIDYSVACLRCILPDPPDTGQNCSLEGILPQTAHLTASLQVSEVMKYIAEGHFSNHLITFDSFSMNFKSTDATFFRNNNCKTCATHDYPAIMSSPRYVTKMCYGKYSIKLPSDVFYKEIPYIVNETPSFKLIKVDHVTAHLLKDGRIIIYDVYSSEEAKSVISTLFSISV</sequence>